<evidence type="ECO:0000313" key="2">
    <source>
        <dbReference type="Proteomes" id="UP000219453"/>
    </source>
</evidence>
<gene>
    <name evidence="1" type="ORF">SAMN06269185_0987</name>
</gene>
<dbReference type="EMBL" id="OBEJ01000001">
    <property type="protein sequence ID" value="SNZ05939.1"/>
    <property type="molecule type" value="Genomic_DNA"/>
</dbReference>
<protein>
    <submittedName>
        <fullName evidence="1">Uncharacterized protein</fullName>
    </submittedName>
</protein>
<accession>A0A285N934</accession>
<dbReference type="RefSeq" id="WP_097007948.1">
    <property type="nucleotide sequence ID" value="NZ_OBEJ01000001.1"/>
</dbReference>
<name>A0A285N934_NATPI</name>
<evidence type="ECO:0000313" key="1">
    <source>
        <dbReference type="EMBL" id="SNZ05939.1"/>
    </source>
</evidence>
<sequence length="87" mass="9670">MLTLQLDEFMVELQEGSLKNVGPTNKSGTAKLYDVESAEAREFGDKRVKFVFEDDEGNEVQVALFPEDVRAIASDIEALEADSPVFE</sequence>
<dbReference type="AlphaFoldDB" id="A0A285N934"/>
<dbReference type="Proteomes" id="UP000219453">
    <property type="component" value="Unassembled WGS sequence"/>
</dbReference>
<dbReference type="OrthoDB" id="194131at2157"/>
<proteinExistence type="predicted"/>
<organism evidence="1 2">
    <name type="scientific">Natronoarchaeum philippinense</name>
    <dbReference type="NCBI Taxonomy" id="558529"/>
    <lineage>
        <taxon>Archaea</taxon>
        <taxon>Methanobacteriati</taxon>
        <taxon>Methanobacteriota</taxon>
        <taxon>Stenosarchaea group</taxon>
        <taxon>Halobacteria</taxon>
        <taxon>Halobacteriales</taxon>
        <taxon>Natronoarchaeaceae</taxon>
    </lineage>
</organism>
<keyword evidence="2" id="KW-1185">Reference proteome</keyword>
<reference evidence="2" key="1">
    <citation type="submission" date="2017-09" db="EMBL/GenBank/DDBJ databases">
        <authorList>
            <person name="Varghese N."/>
            <person name="Submissions S."/>
        </authorList>
    </citation>
    <scope>NUCLEOTIDE SEQUENCE [LARGE SCALE GENOMIC DNA]</scope>
    <source>
        <strain evidence="2">DSM 27208</strain>
    </source>
</reference>